<dbReference type="RefSeq" id="WP_134425336.1">
    <property type="nucleotide sequence ID" value="NZ_SOHA01000039.1"/>
</dbReference>
<evidence type="ECO:0000313" key="2">
    <source>
        <dbReference type="EMBL" id="TFD27466.1"/>
    </source>
</evidence>
<comment type="caution">
    <text evidence="2">The sequence shown here is derived from an EMBL/GenBank/DDBJ whole genome shotgun (WGS) entry which is preliminary data.</text>
</comment>
<sequence length="361" mass="38912">MGVNDAAEMLEVAKEEVCRLERDLAAALAYTPAAGDEHHSIDELYEYRMLYNAHAAHGWDAAGIPVVKSWHHSDGEKCFGGGWFIVTATLPTGQVSNHYAADHWDLFNVHAVDLPPEYDGHTPEVAAERLRSAISVPSVAGTPAADEPCPGCTGAGSCQAPAHQHGCFADLVGHCNEPEAHAEVAGEPEREAQVTIANALAIITDWSRTPIESPRGDRSRMAAALEDVARILAAGRRRESQPQDERIEAWDAIAKHPFFRDCYATDGTLLAAMLAKLSAEPRTVTTVEELDALNLDAVVVDVGGCPRTKRFGNSHMPGGWTHAGNSPLRSSELADGRPMTVVYEGRDFRRHVTPSTEGGES</sequence>
<dbReference type="Proteomes" id="UP000297472">
    <property type="component" value="Unassembled WGS sequence"/>
</dbReference>
<evidence type="ECO:0000259" key="1">
    <source>
        <dbReference type="Pfam" id="PF25311"/>
    </source>
</evidence>
<dbReference type="EMBL" id="SOHA01000039">
    <property type="protein sequence ID" value="TFD27466.1"/>
    <property type="molecule type" value="Genomic_DNA"/>
</dbReference>
<keyword evidence="3" id="KW-1185">Reference proteome</keyword>
<name>A0A4Y8JSH7_9MICO</name>
<reference evidence="2 3" key="1">
    <citation type="submission" date="2019-03" db="EMBL/GenBank/DDBJ databases">
        <title>Genomics of glacier-inhabiting Cryobacterium strains.</title>
        <authorList>
            <person name="Liu Q."/>
            <person name="Xin Y.-H."/>
        </authorList>
    </citation>
    <scope>NUCLEOTIDE SEQUENCE [LARGE SCALE GENOMIC DNA]</scope>
    <source>
        <strain evidence="2 3">TMT1-51</strain>
    </source>
</reference>
<dbReference type="AlphaFoldDB" id="A0A4Y8JSH7"/>
<dbReference type="InterPro" id="IPR057362">
    <property type="entry name" value="WDGH"/>
</dbReference>
<feature type="domain" description="WDGH" evidence="1">
    <location>
        <begin position="35"/>
        <end position="132"/>
    </location>
</feature>
<gene>
    <name evidence="2" type="ORF">E3T49_13055</name>
</gene>
<organism evidence="2 3">
    <name type="scientific">Cryobacterium cryoconiti</name>
    <dbReference type="NCBI Taxonomy" id="1259239"/>
    <lineage>
        <taxon>Bacteria</taxon>
        <taxon>Bacillati</taxon>
        <taxon>Actinomycetota</taxon>
        <taxon>Actinomycetes</taxon>
        <taxon>Micrococcales</taxon>
        <taxon>Microbacteriaceae</taxon>
        <taxon>Cryobacterium</taxon>
    </lineage>
</organism>
<accession>A0A4Y8JSH7</accession>
<protein>
    <recommendedName>
        <fullName evidence="1">WDGH domain-containing protein</fullName>
    </recommendedName>
</protein>
<evidence type="ECO:0000313" key="3">
    <source>
        <dbReference type="Proteomes" id="UP000297472"/>
    </source>
</evidence>
<dbReference type="Pfam" id="PF25311">
    <property type="entry name" value="WDGH"/>
    <property type="match status" value="1"/>
</dbReference>
<dbReference type="OrthoDB" id="4546238at2"/>
<proteinExistence type="predicted"/>